<comment type="function">
    <text evidence="14">Growth factor active in angiogenesis, lymphangiogenesis and endothelial cell growth, stimulating their proliferation and migration and also has effects on the permeability of blood vessels. May function in the formation of the venous and lymphatic vascular systems during embryogenesis, and also in the maintenance of differentiated lymphatic endothelium in adults. Binds and activates VEGFR-3 (Flt4) receptor.</text>
</comment>
<dbReference type="GO" id="GO:0048010">
    <property type="term" value="P:vascular endothelial growth factor receptor signaling pathway"/>
    <property type="evidence" value="ECO:0007669"/>
    <property type="project" value="Ensembl"/>
</dbReference>
<dbReference type="eggNOG" id="ENOG502QVIH">
    <property type="taxonomic scope" value="Eukaryota"/>
</dbReference>
<evidence type="ECO:0000256" key="19">
    <source>
        <dbReference type="SAM" id="SignalP"/>
    </source>
</evidence>
<keyword evidence="5" id="KW-0037">Angiogenesis</keyword>
<dbReference type="GO" id="GO:0043185">
    <property type="term" value="F:vascular endothelial growth factor receptor 3 binding"/>
    <property type="evidence" value="ECO:0007669"/>
    <property type="project" value="Ensembl"/>
</dbReference>
<dbReference type="FunCoup" id="I3M819">
    <property type="interactions" value="1102"/>
</dbReference>
<evidence type="ECO:0000256" key="1">
    <source>
        <dbReference type="ARBA" id="ARBA00004613"/>
    </source>
</evidence>
<keyword evidence="9" id="KW-0221">Differentiation</keyword>
<name>I3M819_ICTTR</name>
<dbReference type="GO" id="GO:0002040">
    <property type="term" value="P:sprouting angiogenesis"/>
    <property type="evidence" value="ECO:0007669"/>
    <property type="project" value="TreeGrafter"/>
</dbReference>
<dbReference type="Pfam" id="PF03128">
    <property type="entry name" value="CXCXC"/>
    <property type="match status" value="1"/>
</dbReference>
<dbReference type="SMART" id="SM00141">
    <property type="entry name" value="PDGF"/>
    <property type="match status" value="1"/>
</dbReference>
<dbReference type="CDD" id="cd00135">
    <property type="entry name" value="PDGF"/>
    <property type="match status" value="1"/>
</dbReference>
<dbReference type="InterPro" id="IPR050507">
    <property type="entry name" value="PDGF/VEGF_growth_factor"/>
</dbReference>
<evidence type="ECO:0000256" key="2">
    <source>
        <dbReference type="ARBA" id="ARBA00006686"/>
    </source>
</evidence>
<evidence type="ECO:0000256" key="9">
    <source>
        <dbReference type="ARBA" id="ARBA00022782"/>
    </source>
</evidence>
<keyword evidence="11" id="KW-1015">Disulfide bond</keyword>
<dbReference type="GO" id="GO:0008083">
    <property type="term" value="F:growth factor activity"/>
    <property type="evidence" value="ECO:0007669"/>
    <property type="project" value="UniProtKB-KW"/>
</dbReference>
<reference evidence="21" key="2">
    <citation type="submission" date="2025-08" db="UniProtKB">
        <authorList>
            <consortium name="Ensembl"/>
        </authorList>
    </citation>
    <scope>IDENTIFICATION</scope>
</reference>
<dbReference type="STRING" id="43179.ENSSTOP00000005819"/>
<dbReference type="AlphaFoldDB" id="I3M819"/>
<evidence type="ECO:0000256" key="15">
    <source>
        <dbReference type="ARBA" id="ARBA00064778"/>
    </source>
</evidence>
<dbReference type="GO" id="GO:0048144">
    <property type="term" value="P:fibroblast proliferation"/>
    <property type="evidence" value="ECO:0007669"/>
    <property type="project" value="Ensembl"/>
</dbReference>
<dbReference type="InParanoid" id="I3M819"/>
<evidence type="ECO:0000256" key="18">
    <source>
        <dbReference type="RuleBase" id="RU003818"/>
    </source>
</evidence>
<feature type="chain" id="PRO_5003676662" description="Vascular endothelial growth factor D" evidence="19">
    <location>
        <begin position="22"/>
        <end position="359"/>
    </location>
</feature>
<keyword evidence="7 19" id="KW-0732">Signal</keyword>
<keyword evidence="3" id="KW-0217">Developmental protein</keyword>
<reference evidence="22" key="1">
    <citation type="submission" date="2011-11" db="EMBL/GenBank/DDBJ databases">
        <title>The Draft Genome of Spermophilus tridecemlineatus.</title>
        <authorList>
            <consortium name="The Broad Institute Genome Assembly &amp; Analysis Group"/>
            <consortium name="Computational R&amp;D Group"/>
            <consortium name="and Sequencing Platform"/>
            <person name="Di Palma F."/>
            <person name="Alfoldi J."/>
            <person name="Johnson J."/>
            <person name="Berlin A."/>
            <person name="Gnerre S."/>
            <person name="Jaffe D."/>
            <person name="MacCallum I."/>
            <person name="Young S."/>
            <person name="Walker B.J."/>
            <person name="Lindblad-Toh K."/>
        </authorList>
    </citation>
    <scope>NUCLEOTIDE SEQUENCE [LARGE SCALE GENOMIC DNA]</scope>
</reference>
<dbReference type="InterPro" id="IPR000072">
    <property type="entry name" value="PDGF/VEGF_dom"/>
</dbReference>
<dbReference type="GO" id="GO:0016020">
    <property type="term" value="C:membrane"/>
    <property type="evidence" value="ECO:0007669"/>
    <property type="project" value="InterPro"/>
</dbReference>
<evidence type="ECO:0000256" key="11">
    <source>
        <dbReference type="ARBA" id="ARBA00023157"/>
    </source>
</evidence>
<dbReference type="GO" id="GO:0051781">
    <property type="term" value="P:positive regulation of cell division"/>
    <property type="evidence" value="ECO:0007669"/>
    <property type="project" value="UniProtKB-KW"/>
</dbReference>
<evidence type="ECO:0000256" key="13">
    <source>
        <dbReference type="ARBA" id="ARBA00023246"/>
    </source>
</evidence>
<keyword evidence="12" id="KW-0325">Glycoprotein</keyword>
<evidence type="ECO:0000256" key="7">
    <source>
        <dbReference type="ARBA" id="ARBA00022729"/>
    </source>
</evidence>
<dbReference type="PANTHER" id="PTHR12025:SF11">
    <property type="entry name" value="VASCULAR ENDOTHELIAL GROWTH FACTOR D"/>
    <property type="match status" value="1"/>
</dbReference>
<evidence type="ECO:0000256" key="17">
    <source>
        <dbReference type="ARBA" id="ARBA00082424"/>
    </source>
</evidence>
<keyword evidence="6" id="KW-0165">Cleavage on pair of basic residues</keyword>
<dbReference type="GO" id="GO:0038084">
    <property type="term" value="P:vascular endothelial growth factor signaling pathway"/>
    <property type="evidence" value="ECO:0007669"/>
    <property type="project" value="TreeGrafter"/>
</dbReference>
<dbReference type="GeneTree" id="ENSGT00940000159726"/>
<dbReference type="GO" id="GO:0009617">
    <property type="term" value="P:response to bacterium"/>
    <property type="evidence" value="ECO:0007669"/>
    <property type="project" value="Ensembl"/>
</dbReference>
<proteinExistence type="inferred from homology"/>
<evidence type="ECO:0000256" key="14">
    <source>
        <dbReference type="ARBA" id="ARBA00057699"/>
    </source>
</evidence>
<dbReference type="SUPFAM" id="SSF57501">
    <property type="entry name" value="Cystine-knot cytokines"/>
    <property type="match status" value="1"/>
</dbReference>
<evidence type="ECO:0000256" key="10">
    <source>
        <dbReference type="ARBA" id="ARBA00023030"/>
    </source>
</evidence>
<evidence type="ECO:0000259" key="20">
    <source>
        <dbReference type="PROSITE" id="PS50278"/>
    </source>
</evidence>
<organism evidence="21 22">
    <name type="scientific">Ictidomys tridecemlineatus</name>
    <name type="common">Thirteen-lined ground squirrel</name>
    <name type="synonym">Spermophilus tridecemlineatus</name>
    <dbReference type="NCBI Taxonomy" id="43179"/>
    <lineage>
        <taxon>Eukaryota</taxon>
        <taxon>Metazoa</taxon>
        <taxon>Chordata</taxon>
        <taxon>Craniata</taxon>
        <taxon>Vertebrata</taxon>
        <taxon>Euteleostomi</taxon>
        <taxon>Mammalia</taxon>
        <taxon>Eutheria</taxon>
        <taxon>Euarchontoglires</taxon>
        <taxon>Glires</taxon>
        <taxon>Rodentia</taxon>
        <taxon>Sciuromorpha</taxon>
        <taxon>Sciuridae</taxon>
        <taxon>Xerinae</taxon>
        <taxon>Marmotini</taxon>
        <taxon>Ictidomys</taxon>
    </lineage>
</organism>
<keyword evidence="13" id="KW-0497">Mitogen</keyword>
<dbReference type="Proteomes" id="UP000005215">
    <property type="component" value="Unassembled WGS sequence"/>
</dbReference>
<dbReference type="GO" id="GO:0050930">
    <property type="term" value="P:induction of positive chemotaxis"/>
    <property type="evidence" value="ECO:0007669"/>
    <property type="project" value="Ensembl"/>
</dbReference>
<dbReference type="FunFam" id="2.10.90.10:FF:000021">
    <property type="entry name" value="vascular endothelial growth factor D"/>
    <property type="match status" value="1"/>
</dbReference>
<evidence type="ECO:0000256" key="3">
    <source>
        <dbReference type="ARBA" id="ARBA00022473"/>
    </source>
</evidence>
<sequence length="359" mass="41222">MYREWAVVNIFIMSYVQLVQGFGNEHGPVKYFPFKRSSRSMLEQSEQQIRAASSLEELLRITHSEDWKLWRCRLKLKSFTSMDARSASHRSTRFAATFYDIETLKVIDEEWQRTQCSPRETCVEVANELGKSTNTFFKPPCVNVFRCGGCCNEESLICMNTSTSYVSKQLFEISVPLTSVPELVPVKVANHTGCKCLPTAPRHPYSIIRRSIQIPEEDRCPQSKKLCPMDMQWDNNKCKCVLQEENPLAGTEDQSHLQEPALCAPHMKFDEDRCECVCKTPCPRNLIQHPENCSCFECKESLESCCQKHKIFHPDTCSCEDWCPFHTRTCASGKPACAKHCRFPKEKRAAQGLHSRENP</sequence>
<dbReference type="GO" id="GO:0060754">
    <property type="term" value="P:positive regulation of mast cell chemotaxis"/>
    <property type="evidence" value="ECO:0007669"/>
    <property type="project" value="Ensembl"/>
</dbReference>
<dbReference type="Pfam" id="PF00341">
    <property type="entry name" value="PDGF"/>
    <property type="match status" value="1"/>
</dbReference>
<dbReference type="GO" id="GO:0001666">
    <property type="term" value="P:response to hypoxia"/>
    <property type="evidence" value="ECO:0007669"/>
    <property type="project" value="TreeGrafter"/>
</dbReference>
<dbReference type="PANTHER" id="PTHR12025">
    <property type="entry name" value="VASCULAR ENDOTHELIAL GROWTH FACTOR"/>
    <property type="match status" value="1"/>
</dbReference>
<accession>I3M819</accession>
<comment type="similarity">
    <text evidence="2 18">Belongs to the PDGF/VEGF growth factor family.</text>
</comment>
<dbReference type="GO" id="GO:0042056">
    <property type="term" value="F:chemoattractant activity"/>
    <property type="evidence" value="ECO:0007669"/>
    <property type="project" value="Ensembl"/>
</dbReference>
<protein>
    <recommendedName>
        <fullName evidence="16">Vascular endothelial growth factor D</fullName>
    </recommendedName>
    <alternativeName>
        <fullName evidence="17">c-Fos-induced growth factor</fullName>
    </alternativeName>
</protein>
<feature type="domain" description="Platelet-derived growth factor (PDGF) family profile" evidence="20">
    <location>
        <begin position="102"/>
        <end position="201"/>
    </location>
</feature>
<reference evidence="21" key="3">
    <citation type="submission" date="2025-09" db="UniProtKB">
        <authorList>
            <consortium name="Ensembl"/>
        </authorList>
    </citation>
    <scope>IDENTIFICATION</scope>
</reference>
<evidence type="ECO:0000313" key="22">
    <source>
        <dbReference type="Proteomes" id="UP000005215"/>
    </source>
</evidence>
<dbReference type="InterPro" id="IPR004153">
    <property type="entry name" value="CXCXC_repeat"/>
</dbReference>
<comment type="subunit">
    <text evidence="15">Homodimer; non-covalent and antiparallel.</text>
</comment>
<evidence type="ECO:0000256" key="5">
    <source>
        <dbReference type="ARBA" id="ARBA00022657"/>
    </source>
</evidence>
<keyword evidence="10 18" id="KW-0339">Growth factor</keyword>
<gene>
    <name evidence="21" type="primary">VEGFD</name>
</gene>
<comment type="subcellular location">
    <subcellularLocation>
        <location evidence="1">Secreted</location>
    </subcellularLocation>
</comment>
<dbReference type="EMBL" id="AGTP01001103">
    <property type="status" value="NOT_ANNOTATED_CDS"/>
    <property type="molecule type" value="Genomic_DNA"/>
</dbReference>
<evidence type="ECO:0000256" key="6">
    <source>
        <dbReference type="ARBA" id="ARBA00022685"/>
    </source>
</evidence>
<dbReference type="GO" id="GO:0071542">
    <property type="term" value="P:dopaminergic neuron differentiation"/>
    <property type="evidence" value="ECO:0007669"/>
    <property type="project" value="Ensembl"/>
</dbReference>
<dbReference type="HOGENOM" id="CLU_061712_0_0_1"/>
<dbReference type="InterPro" id="IPR023581">
    <property type="entry name" value="PD_growth_factor_CS"/>
</dbReference>
<keyword evidence="22" id="KW-1185">Reference proteome</keyword>
<evidence type="ECO:0000313" key="21">
    <source>
        <dbReference type="Ensembl" id="ENSSTOP00000005819.2"/>
    </source>
</evidence>
<dbReference type="PROSITE" id="PS50278">
    <property type="entry name" value="PDGF_2"/>
    <property type="match status" value="1"/>
</dbReference>
<dbReference type="GO" id="GO:0001938">
    <property type="term" value="P:positive regulation of endothelial cell proliferation"/>
    <property type="evidence" value="ECO:0007669"/>
    <property type="project" value="TreeGrafter"/>
</dbReference>
<evidence type="ECO:0000256" key="4">
    <source>
        <dbReference type="ARBA" id="ARBA00022525"/>
    </source>
</evidence>
<dbReference type="PROSITE" id="PS00249">
    <property type="entry name" value="PDGF_1"/>
    <property type="match status" value="1"/>
</dbReference>
<dbReference type="Gene3D" id="2.10.90.10">
    <property type="entry name" value="Cystine-knot cytokines"/>
    <property type="match status" value="1"/>
</dbReference>
<dbReference type="EMBL" id="AGTP01001104">
    <property type="status" value="NOT_ANNOTATED_CDS"/>
    <property type="molecule type" value="Genomic_DNA"/>
</dbReference>
<evidence type="ECO:0000256" key="8">
    <source>
        <dbReference type="ARBA" id="ARBA00022737"/>
    </source>
</evidence>
<dbReference type="GO" id="GO:0005615">
    <property type="term" value="C:extracellular space"/>
    <property type="evidence" value="ECO:0007669"/>
    <property type="project" value="Ensembl"/>
</dbReference>
<keyword evidence="8" id="KW-0677">Repeat</keyword>
<keyword evidence="4" id="KW-0964">Secreted</keyword>
<evidence type="ECO:0000256" key="12">
    <source>
        <dbReference type="ARBA" id="ARBA00023180"/>
    </source>
</evidence>
<dbReference type="GO" id="GO:0045766">
    <property type="term" value="P:positive regulation of angiogenesis"/>
    <property type="evidence" value="ECO:0007669"/>
    <property type="project" value="TreeGrafter"/>
</dbReference>
<dbReference type="GO" id="GO:0042802">
    <property type="term" value="F:identical protein binding"/>
    <property type="evidence" value="ECO:0007669"/>
    <property type="project" value="Ensembl"/>
</dbReference>
<feature type="signal peptide" evidence="19">
    <location>
        <begin position="1"/>
        <end position="21"/>
    </location>
</feature>
<dbReference type="InterPro" id="IPR029034">
    <property type="entry name" value="Cystine-knot_cytokine"/>
</dbReference>
<dbReference type="OMA" id="IDMLWDN"/>
<dbReference type="Ensembl" id="ENSSTOT00000006505.3">
    <property type="protein sequence ID" value="ENSSTOP00000005819.2"/>
    <property type="gene ID" value="ENSSTOG00000006514.3"/>
</dbReference>
<evidence type="ECO:0000256" key="16">
    <source>
        <dbReference type="ARBA" id="ARBA00070958"/>
    </source>
</evidence>